<dbReference type="OrthoDB" id="21595at2759"/>
<gene>
    <name evidence="1" type="ORF">OESDEN_18378</name>
</gene>
<dbReference type="InterPro" id="IPR036872">
    <property type="entry name" value="CH_dom_sf"/>
</dbReference>
<evidence type="ECO:0000313" key="1">
    <source>
        <dbReference type="EMBL" id="KHJ81933.1"/>
    </source>
</evidence>
<dbReference type="EMBL" id="KN583987">
    <property type="protein sequence ID" value="KHJ81933.1"/>
    <property type="molecule type" value="Genomic_DNA"/>
</dbReference>
<dbReference type="Proteomes" id="UP000053660">
    <property type="component" value="Unassembled WGS sequence"/>
</dbReference>
<accession>A0A0B1S9F0</accession>
<sequence length="68" mass="7638">MLSHGAVCQSINEKPSAFSASENIAKFFDSLAYFEISGLTYISPNELQEERNMDGLISLLEELHRRTS</sequence>
<dbReference type="Gene3D" id="1.10.418.10">
    <property type="entry name" value="Calponin-like domain"/>
    <property type="match status" value="1"/>
</dbReference>
<evidence type="ECO:0000313" key="2">
    <source>
        <dbReference type="Proteomes" id="UP000053660"/>
    </source>
</evidence>
<proteinExistence type="predicted"/>
<protein>
    <submittedName>
        <fullName evidence="1">Uncharacterized protein</fullName>
    </submittedName>
</protein>
<name>A0A0B1S9F0_OESDE</name>
<keyword evidence="2" id="KW-1185">Reference proteome</keyword>
<reference evidence="1 2" key="1">
    <citation type="submission" date="2014-03" db="EMBL/GenBank/DDBJ databases">
        <title>Draft genome of the hookworm Oesophagostomum dentatum.</title>
        <authorList>
            <person name="Mitreva M."/>
        </authorList>
    </citation>
    <scope>NUCLEOTIDE SEQUENCE [LARGE SCALE GENOMIC DNA]</scope>
    <source>
        <strain evidence="1 2">OD-Hann</strain>
    </source>
</reference>
<dbReference type="SUPFAM" id="SSF47576">
    <property type="entry name" value="Calponin-homology domain, CH-domain"/>
    <property type="match status" value="1"/>
</dbReference>
<dbReference type="AlphaFoldDB" id="A0A0B1S9F0"/>
<organism evidence="1 2">
    <name type="scientific">Oesophagostomum dentatum</name>
    <name type="common">Nodular worm</name>
    <dbReference type="NCBI Taxonomy" id="61180"/>
    <lineage>
        <taxon>Eukaryota</taxon>
        <taxon>Metazoa</taxon>
        <taxon>Ecdysozoa</taxon>
        <taxon>Nematoda</taxon>
        <taxon>Chromadorea</taxon>
        <taxon>Rhabditida</taxon>
        <taxon>Rhabditina</taxon>
        <taxon>Rhabditomorpha</taxon>
        <taxon>Strongyloidea</taxon>
        <taxon>Strongylidae</taxon>
        <taxon>Oesophagostomum</taxon>
    </lineage>
</organism>